<keyword evidence="1" id="KW-0597">Phosphoprotein</keyword>
<comment type="caution">
    <text evidence="3">The sequence shown here is derived from an EMBL/GenBank/DDBJ whole genome shotgun (WGS) entry which is preliminary data.</text>
</comment>
<sequence>MRNSPYPALIPAPRPLIYFVDDDPIDRQLYYKAFQRTFHNHDVELFSSGFEMMAATSQADRLPMLIFLDVKMPLMDGFETLLSLKADRRWSAVPVIMLTVSREPQELKLCYQLGAQSWIAKPESQEAMDQLMGVVQTYWNTAARTPYMA</sequence>
<dbReference type="GO" id="GO:0000160">
    <property type="term" value="P:phosphorelay signal transduction system"/>
    <property type="evidence" value="ECO:0007669"/>
    <property type="project" value="InterPro"/>
</dbReference>
<organism evidence="3 4">
    <name type="scientific">Fibrisoma montanum</name>
    <dbReference type="NCBI Taxonomy" id="2305895"/>
    <lineage>
        <taxon>Bacteria</taxon>
        <taxon>Pseudomonadati</taxon>
        <taxon>Bacteroidota</taxon>
        <taxon>Cytophagia</taxon>
        <taxon>Cytophagales</taxon>
        <taxon>Spirosomataceae</taxon>
        <taxon>Fibrisoma</taxon>
    </lineage>
</organism>
<dbReference type="SMART" id="SM00448">
    <property type="entry name" value="REC"/>
    <property type="match status" value="1"/>
</dbReference>
<keyword evidence="4" id="KW-1185">Reference proteome</keyword>
<feature type="modified residue" description="4-aspartylphosphate" evidence="1">
    <location>
        <position position="69"/>
    </location>
</feature>
<protein>
    <submittedName>
        <fullName evidence="3">Response regulator</fullName>
    </submittedName>
</protein>
<proteinExistence type="predicted"/>
<dbReference type="RefSeq" id="WP_119671699.1">
    <property type="nucleotide sequence ID" value="NZ_QXED01000016.1"/>
</dbReference>
<evidence type="ECO:0000313" key="4">
    <source>
        <dbReference type="Proteomes" id="UP000283523"/>
    </source>
</evidence>
<reference evidence="3 4" key="1">
    <citation type="submission" date="2018-08" db="EMBL/GenBank/DDBJ databases">
        <title>Fibrisoma montanum sp. nov., isolated from Danxia mountain soil.</title>
        <authorList>
            <person name="Huang Y."/>
        </authorList>
    </citation>
    <scope>NUCLEOTIDE SEQUENCE [LARGE SCALE GENOMIC DNA]</scope>
    <source>
        <strain evidence="3 4">HYT19</strain>
    </source>
</reference>
<evidence type="ECO:0000259" key="2">
    <source>
        <dbReference type="PROSITE" id="PS50110"/>
    </source>
</evidence>
<dbReference type="EMBL" id="QXED01000016">
    <property type="protein sequence ID" value="RIV17733.1"/>
    <property type="molecule type" value="Genomic_DNA"/>
</dbReference>
<dbReference type="SUPFAM" id="SSF52172">
    <property type="entry name" value="CheY-like"/>
    <property type="match status" value="1"/>
</dbReference>
<dbReference type="Gene3D" id="3.40.50.2300">
    <property type="match status" value="1"/>
</dbReference>
<dbReference type="AlphaFoldDB" id="A0A418LX06"/>
<dbReference type="Pfam" id="PF00072">
    <property type="entry name" value="Response_reg"/>
    <property type="match status" value="1"/>
</dbReference>
<evidence type="ECO:0000313" key="3">
    <source>
        <dbReference type="EMBL" id="RIV17733.1"/>
    </source>
</evidence>
<dbReference type="InterPro" id="IPR001789">
    <property type="entry name" value="Sig_transdc_resp-reg_receiver"/>
</dbReference>
<gene>
    <name evidence="3" type="ORF">DYU11_31315</name>
</gene>
<dbReference type="OrthoDB" id="673187at2"/>
<dbReference type="InterPro" id="IPR011006">
    <property type="entry name" value="CheY-like_superfamily"/>
</dbReference>
<dbReference type="PROSITE" id="PS50110">
    <property type="entry name" value="RESPONSE_REGULATORY"/>
    <property type="match status" value="1"/>
</dbReference>
<name>A0A418LX06_9BACT</name>
<accession>A0A418LX06</accession>
<dbReference type="Proteomes" id="UP000283523">
    <property type="component" value="Unassembled WGS sequence"/>
</dbReference>
<dbReference type="PANTHER" id="PTHR44520">
    <property type="entry name" value="RESPONSE REGULATOR RCP1-RELATED"/>
    <property type="match status" value="1"/>
</dbReference>
<evidence type="ECO:0000256" key="1">
    <source>
        <dbReference type="PROSITE-ProRule" id="PRU00169"/>
    </source>
</evidence>
<dbReference type="InterPro" id="IPR052893">
    <property type="entry name" value="TCS_response_regulator"/>
</dbReference>
<feature type="domain" description="Response regulatory" evidence="2">
    <location>
        <begin position="16"/>
        <end position="136"/>
    </location>
</feature>